<dbReference type="GO" id="GO:0003677">
    <property type="term" value="F:DNA binding"/>
    <property type="evidence" value="ECO:0007669"/>
    <property type="project" value="InterPro"/>
</dbReference>
<dbReference type="InterPro" id="IPR005818">
    <property type="entry name" value="Histone_H1/H5_H15"/>
</dbReference>
<dbReference type="InterPro" id="IPR036390">
    <property type="entry name" value="WH_DNA-bd_sf"/>
</dbReference>
<proteinExistence type="predicted"/>
<evidence type="ECO:0000313" key="3">
    <source>
        <dbReference type="EMBL" id="JAI41206.1"/>
    </source>
</evidence>
<dbReference type="Gene3D" id="1.10.10.10">
    <property type="entry name" value="Winged helix-like DNA-binding domain superfamily/Winged helix DNA-binding domain"/>
    <property type="match status" value="1"/>
</dbReference>
<feature type="domain" description="H15" evidence="2">
    <location>
        <begin position="85"/>
        <end position="162"/>
    </location>
</feature>
<dbReference type="Pfam" id="PF00538">
    <property type="entry name" value="Linker_histone"/>
    <property type="match status" value="1"/>
</dbReference>
<dbReference type="EMBL" id="GDHF01011108">
    <property type="protein sequence ID" value="JAI41206.1"/>
    <property type="molecule type" value="Transcribed_RNA"/>
</dbReference>
<dbReference type="CDD" id="cd00073">
    <property type="entry name" value="H15"/>
    <property type="match status" value="1"/>
</dbReference>
<feature type="region of interest" description="Disordered" evidence="1">
    <location>
        <begin position="179"/>
        <end position="201"/>
    </location>
</feature>
<name>A0A0K8VQN9_BACLA</name>
<protein>
    <submittedName>
        <fullName evidence="3">Histone H1</fullName>
    </submittedName>
</protein>
<accession>A0A0K8VQN9</accession>
<reference evidence="3" key="1">
    <citation type="submission" date="2015-06" db="EMBL/GenBank/DDBJ databases">
        <authorList>
            <person name="Hoefler B.C."/>
            <person name="Straight P.D."/>
        </authorList>
    </citation>
    <scope>NUCLEOTIDE SEQUENCE</scope>
</reference>
<dbReference type="OrthoDB" id="10070184at2759"/>
<organism evidence="3">
    <name type="scientific">Bactrocera latifrons</name>
    <name type="common">Malaysian fruit fly</name>
    <name type="synonym">Chaetodacus latifrons</name>
    <dbReference type="NCBI Taxonomy" id="174628"/>
    <lineage>
        <taxon>Eukaryota</taxon>
        <taxon>Metazoa</taxon>
        <taxon>Ecdysozoa</taxon>
        <taxon>Arthropoda</taxon>
        <taxon>Hexapoda</taxon>
        <taxon>Insecta</taxon>
        <taxon>Pterygota</taxon>
        <taxon>Neoptera</taxon>
        <taxon>Endopterygota</taxon>
        <taxon>Diptera</taxon>
        <taxon>Brachycera</taxon>
        <taxon>Muscomorpha</taxon>
        <taxon>Tephritoidea</taxon>
        <taxon>Tephritidae</taxon>
        <taxon>Bactrocera</taxon>
        <taxon>Bactrocera</taxon>
    </lineage>
</organism>
<evidence type="ECO:0000259" key="2">
    <source>
        <dbReference type="PROSITE" id="PS51504"/>
    </source>
</evidence>
<dbReference type="InterPro" id="IPR036388">
    <property type="entry name" value="WH-like_DNA-bd_sf"/>
</dbReference>
<gene>
    <name evidence="3" type="primary">H1_3</name>
    <name evidence="3" type="ORF">c0_g1_i1</name>
</gene>
<evidence type="ECO:0000256" key="1">
    <source>
        <dbReference type="SAM" id="MobiDB-lite"/>
    </source>
</evidence>
<dbReference type="SMART" id="SM00526">
    <property type="entry name" value="H15"/>
    <property type="match status" value="1"/>
</dbReference>
<feature type="non-terminal residue" evidence="3">
    <location>
        <position position="1"/>
    </location>
</feature>
<sequence length="256" mass="30129">YKDIFFLHILIKKLGRNGTKLNTKNCNIYLTYKNHEIIFLNQATEDSIDVFSDSWIQIGALMPATSHTQRKMRIQPMKRPHLKQRSVASKTMVKTAIKTLTRNPRVGVSFMAIKKFIEQNYSFTDTSKRFYFVKRYIRNSLEKGELIRTKGFGVRGSFRLPFKKHVLKKKPIKRKPNINKQKRKVRKPNIKKRKHKVRNAKPIQRKVRKPMKEVKKLNNRSRYGQLSDENAIDATACITEDPKQEMSNVVRNLNDV</sequence>
<dbReference type="GO" id="GO:0006334">
    <property type="term" value="P:nucleosome assembly"/>
    <property type="evidence" value="ECO:0007669"/>
    <property type="project" value="InterPro"/>
</dbReference>
<dbReference type="PROSITE" id="PS51504">
    <property type="entry name" value="H15"/>
    <property type="match status" value="1"/>
</dbReference>
<dbReference type="AlphaFoldDB" id="A0A0K8VQN9"/>
<dbReference type="GO" id="GO:0000786">
    <property type="term" value="C:nucleosome"/>
    <property type="evidence" value="ECO:0007669"/>
    <property type="project" value="InterPro"/>
</dbReference>
<dbReference type="SUPFAM" id="SSF46785">
    <property type="entry name" value="Winged helix' DNA-binding domain"/>
    <property type="match status" value="1"/>
</dbReference>